<dbReference type="Gene3D" id="3.40.50.300">
    <property type="entry name" value="P-loop containing nucleotide triphosphate hydrolases"/>
    <property type="match status" value="1"/>
</dbReference>
<dbReference type="Gramene" id="ONK66212">
    <property type="protein sequence ID" value="ONK66212"/>
    <property type="gene ID" value="A4U43_C06F5390"/>
</dbReference>
<dbReference type="PROSITE" id="PS51194">
    <property type="entry name" value="HELICASE_CTER"/>
    <property type="match status" value="1"/>
</dbReference>
<dbReference type="GO" id="GO:0042393">
    <property type="term" value="F:histone binding"/>
    <property type="evidence" value="ECO:0007669"/>
    <property type="project" value="InterPro"/>
</dbReference>
<gene>
    <name evidence="6" type="ORF">A4U43_C06F5390</name>
</gene>
<dbReference type="SMART" id="SM00490">
    <property type="entry name" value="HELICc"/>
    <property type="match status" value="1"/>
</dbReference>
<dbReference type="SUPFAM" id="SSF52540">
    <property type="entry name" value="P-loop containing nucleoside triphosphate hydrolases"/>
    <property type="match status" value="1"/>
</dbReference>
<dbReference type="GO" id="GO:0005634">
    <property type="term" value="C:nucleus"/>
    <property type="evidence" value="ECO:0007669"/>
    <property type="project" value="UniProtKB-SubCell"/>
</dbReference>
<evidence type="ECO:0000256" key="2">
    <source>
        <dbReference type="ARBA" id="ARBA00022801"/>
    </source>
</evidence>
<feature type="compositionally biased region" description="Polar residues" evidence="4">
    <location>
        <begin position="859"/>
        <end position="888"/>
    </location>
</feature>
<dbReference type="CDD" id="cd18793">
    <property type="entry name" value="SF2_C_SNF"/>
    <property type="match status" value="1"/>
</dbReference>
<keyword evidence="2" id="KW-0378">Hydrolase</keyword>
<organism evidence="6 7">
    <name type="scientific">Asparagus officinalis</name>
    <name type="common">Garden asparagus</name>
    <dbReference type="NCBI Taxonomy" id="4686"/>
    <lineage>
        <taxon>Eukaryota</taxon>
        <taxon>Viridiplantae</taxon>
        <taxon>Streptophyta</taxon>
        <taxon>Embryophyta</taxon>
        <taxon>Tracheophyta</taxon>
        <taxon>Spermatophyta</taxon>
        <taxon>Magnoliopsida</taxon>
        <taxon>Liliopsida</taxon>
        <taxon>Asparagales</taxon>
        <taxon>Asparagaceae</taxon>
        <taxon>Asparagoideae</taxon>
        <taxon>Asparagus</taxon>
    </lineage>
</organism>
<dbReference type="InterPro" id="IPR001650">
    <property type="entry name" value="Helicase_C-like"/>
</dbReference>
<dbReference type="GO" id="GO:0016787">
    <property type="term" value="F:hydrolase activity"/>
    <property type="evidence" value="ECO:0007669"/>
    <property type="project" value="UniProtKB-KW"/>
</dbReference>
<sequence length="1357" mass="146133">MKRVEENLGSIGNTKGRSVHNTVMELRNICNHPYLSQLHAEMVDGLLPRHYLPSLVRLCGKLEMLDRLLPKLKATDHRVLFFSTMTRLLDVMEEYLSWKQYKYLRLDGHTSGNDRGALIEQFNRPDSQYFIFLLSIRAGGVGVNLQAADTVIIFDTDWNPQVDLQAQARAHRIGQKKDVLVLRLETVSDHTCIVVLLSAEDRREYLESLLRECKKEEAAPVLDDDALNYLLARSEPEIDIFESVDKERRDKEMEAWQKLVQGEKRGVIEPLPMPSRLVTEEDLKPLYNAMMAYEASNVGVKRKGEANSLDTQHYGRGKRAREVRSYNDQWTEEEFEKMCQADDAFELPQPLDAPKSSSLTKDPSDVKFSDMATPAPSIDPIPLANDTKVPSEEKLPQLKETPPTKRGRGRPKRVAVEVSPAAISPLSAATAVPPTADKIETGPQKETVSIIPNAASVSVGNSPATTKGTIVNAQHEIAVGPSITSPGTYAPPRTRGRKANTGEKPRGRTRKQKALTSSALSAEVNISTGSQNGLGLASENLAVASVTPDKPIVGKAVSGLQNVVDLGSVRASGPQPLETSKQNLPTVAAGIKQVQKEIPESASSGAKLEASSSSAKENIIVSAALTSGVVPHDLQEKKTHVQYQDGAAGSQKPSIDINSCEMQKPGGIPHAQLVRSSESITPQEHDKIIKAPELTNEKMIETVPIAITTGHVQCSPANDGNAIPVVIKRESDNRASVTRKKAAAREPKNRSSSKQAEGSKRRETRRRTKEIALASEQVSGAPLTVGAVISEPDHNLKEKVPSVQVSTNLKQSSQETPVLHSTTTLSKTEAGSDLQVIDTQRKVVSDDEEKAALDHSCSGIPTTRSDSEALVSTSDELSTEKYQSTVGSSELPPAFENPKILVTDEPSLSTIQEESSRTKTQSTIGGKPTCSTELSGGPAMSNACEDGTCQEPILKQDGNSNSAAAGVSIKQDDNCGASTSTGVSIKRDDNIKTTGGEVSVASSLAFSVTDRVSEKLEEVDKISDEDPMETEIVEKSPIPTCQNTDHLNDIMECNKSKSSDIQVNNSNMDNIQEASLETRKIAGSSDSVKLLDVSATTSLPENVCEASDKRSDRVCNVDRVCKSSLVTMEVAEGRTETGHPDAPSLPGFTSKKDDDSFVRTSNEGATSSHLNQVASSKMTMDLDKSTSSASTNSDKKIEGQVVEEPMRDSNVPGTAECIVALSNSGPVAVAGQELQQVETDKAEGSVDNSCSREVNDLQCQASSDKAEDAASNSSSEEVEDSKSQALADKVEDAGPMISSNTNDSEQPSLDDALDHTNEDDMQASQSEIAETKESNPAKDSISHSNKADVQLGSGRPG</sequence>
<dbReference type="EMBL" id="CM007386">
    <property type="protein sequence ID" value="ONK66212.1"/>
    <property type="molecule type" value="Genomic_DNA"/>
</dbReference>
<dbReference type="FunFam" id="3.40.50.300:FF:000871">
    <property type="entry name" value="Chromatin structure-remodeling complex protein SYD"/>
    <property type="match status" value="1"/>
</dbReference>
<feature type="region of interest" description="Disordered" evidence="4">
    <location>
        <begin position="1238"/>
        <end position="1357"/>
    </location>
</feature>
<dbReference type="SMART" id="SM01314">
    <property type="entry name" value="SnAC"/>
    <property type="match status" value="1"/>
</dbReference>
<feature type="compositionally biased region" description="Polar residues" evidence="4">
    <location>
        <begin position="1158"/>
        <end position="1178"/>
    </location>
</feature>
<evidence type="ECO:0000256" key="4">
    <source>
        <dbReference type="SAM" id="MobiDB-lite"/>
    </source>
</evidence>
<dbReference type="PANTHER" id="PTHR10799">
    <property type="entry name" value="SNF2/RAD54 HELICASE FAMILY"/>
    <property type="match status" value="1"/>
</dbReference>
<dbReference type="InterPro" id="IPR029295">
    <property type="entry name" value="SnAC"/>
</dbReference>
<evidence type="ECO:0000259" key="5">
    <source>
        <dbReference type="PROSITE" id="PS51194"/>
    </source>
</evidence>
<keyword evidence="3" id="KW-0539">Nucleus</keyword>
<feature type="compositionally biased region" description="Polar residues" evidence="4">
    <location>
        <begin position="906"/>
        <end position="934"/>
    </location>
</feature>
<evidence type="ECO:0000256" key="3">
    <source>
        <dbReference type="ARBA" id="ARBA00023242"/>
    </source>
</evidence>
<accession>A0A5P1EJT7</accession>
<feature type="region of interest" description="Disordered" evidence="4">
    <location>
        <begin position="347"/>
        <end position="419"/>
    </location>
</feature>
<feature type="region of interest" description="Disordered" evidence="4">
    <location>
        <begin position="801"/>
        <end position="832"/>
    </location>
</feature>
<dbReference type="Proteomes" id="UP000243459">
    <property type="component" value="Chromosome 6"/>
</dbReference>
<comment type="subcellular location">
    <subcellularLocation>
        <location evidence="1">Nucleus</location>
    </subcellularLocation>
</comment>
<feature type="compositionally biased region" description="Polar residues" evidence="4">
    <location>
        <begin position="1246"/>
        <end position="1260"/>
    </location>
</feature>
<dbReference type="Pfam" id="PF00271">
    <property type="entry name" value="Helicase_C"/>
    <property type="match status" value="1"/>
</dbReference>
<keyword evidence="7" id="KW-1185">Reference proteome</keyword>
<reference evidence="7" key="1">
    <citation type="journal article" date="2017" name="Nat. Commun.">
        <title>The asparagus genome sheds light on the origin and evolution of a young Y chromosome.</title>
        <authorList>
            <person name="Harkess A."/>
            <person name="Zhou J."/>
            <person name="Xu C."/>
            <person name="Bowers J.E."/>
            <person name="Van der Hulst R."/>
            <person name="Ayyampalayam S."/>
            <person name="Mercati F."/>
            <person name="Riccardi P."/>
            <person name="McKain M.R."/>
            <person name="Kakrana A."/>
            <person name="Tang H."/>
            <person name="Ray J."/>
            <person name="Groenendijk J."/>
            <person name="Arikit S."/>
            <person name="Mathioni S.M."/>
            <person name="Nakano M."/>
            <person name="Shan H."/>
            <person name="Telgmann-Rauber A."/>
            <person name="Kanno A."/>
            <person name="Yue Z."/>
            <person name="Chen H."/>
            <person name="Li W."/>
            <person name="Chen Y."/>
            <person name="Xu X."/>
            <person name="Zhang Y."/>
            <person name="Luo S."/>
            <person name="Chen H."/>
            <person name="Gao J."/>
            <person name="Mao Z."/>
            <person name="Pires J.C."/>
            <person name="Luo M."/>
            <person name="Kudrna D."/>
            <person name="Wing R.A."/>
            <person name="Meyers B.C."/>
            <person name="Yi K."/>
            <person name="Kong H."/>
            <person name="Lavrijsen P."/>
            <person name="Sunseri F."/>
            <person name="Falavigna A."/>
            <person name="Ye Y."/>
            <person name="Leebens-Mack J.H."/>
            <person name="Chen G."/>
        </authorList>
    </citation>
    <scope>NUCLEOTIDE SEQUENCE [LARGE SCALE GENOMIC DNA]</scope>
    <source>
        <strain evidence="7">cv. DH0086</strain>
    </source>
</reference>
<feature type="region of interest" description="Disordered" evidence="4">
    <location>
        <begin position="1132"/>
        <end position="1210"/>
    </location>
</feature>
<evidence type="ECO:0000256" key="1">
    <source>
        <dbReference type="ARBA" id="ARBA00004123"/>
    </source>
</evidence>
<feature type="compositionally biased region" description="Polar residues" evidence="4">
    <location>
        <begin position="803"/>
        <end position="829"/>
    </location>
</feature>
<feature type="region of interest" description="Disordered" evidence="4">
    <location>
        <begin position="731"/>
        <end position="770"/>
    </location>
</feature>
<name>A0A5P1EJT7_ASPOF</name>
<dbReference type="Pfam" id="PF14619">
    <property type="entry name" value="SnAC"/>
    <property type="match status" value="1"/>
</dbReference>
<feature type="compositionally biased region" description="Polar residues" evidence="4">
    <location>
        <begin position="1297"/>
        <end position="1307"/>
    </location>
</feature>
<feature type="region of interest" description="Disordered" evidence="4">
    <location>
        <begin position="481"/>
        <end position="514"/>
    </location>
</feature>
<feature type="region of interest" description="Disordered" evidence="4">
    <location>
        <begin position="847"/>
        <end position="990"/>
    </location>
</feature>
<feature type="domain" description="Helicase C-terminal" evidence="5">
    <location>
        <begin position="64"/>
        <end position="230"/>
    </location>
</feature>
<dbReference type="InterPro" id="IPR027417">
    <property type="entry name" value="P-loop_NTPase"/>
</dbReference>
<dbReference type="InterPro" id="IPR049730">
    <property type="entry name" value="SNF2/RAD54-like_C"/>
</dbReference>
<proteinExistence type="predicted"/>
<protein>
    <recommendedName>
        <fullName evidence="5">Helicase C-terminal domain-containing protein</fullName>
    </recommendedName>
</protein>
<evidence type="ECO:0000313" key="7">
    <source>
        <dbReference type="Proteomes" id="UP000243459"/>
    </source>
</evidence>
<evidence type="ECO:0000313" key="6">
    <source>
        <dbReference type="EMBL" id="ONK66212.1"/>
    </source>
</evidence>